<evidence type="ECO:0000313" key="2">
    <source>
        <dbReference type="EMBL" id="KAJ7376292.1"/>
    </source>
</evidence>
<accession>A0A9W9Z716</accession>
<comment type="caution">
    <text evidence="2">The sequence shown here is derived from an EMBL/GenBank/DDBJ whole genome shotgun (WGS) entry which is preliminary data.</text>
</comment>
<name>A0A9W9Z716_9CNID</name>
<dbReference type="AlphaFoldDB" id="A0A9W9Z716"/>
<feature type="compositionally biased region" description="Acidic residues" evidence="1">
    <location>
        <begin position="72"/>
        <end position="93"/>
    </location>
</feature>
<proteinExistence type="predicted"/>
<organism evidence="2 3">
    <name type="scientific">Desmophyllum pertusum</name>
    <dbReference type="NCBI Taxonomy" id="174260"/>
    <lineage>
        <taxon>Eukaryota</taxon>
        <taxon>Metazoa</taxon>
        <taxon>Cnidaria</taxon>
        <taxon>Anthozoa</taxon>
        <taxon>Hexacorallia</taxon>
        <taxon>Scleractinia</taxon>
        <taxon>Caryophylliina</taxon>
        <taxon>Caryophylliidae</taxon>
        <taxon>Desmophyllum</taxon>
    </lineage>
</organism>
<gene>
    <name evidence="2" type="ORF">OS493_035653</name>
</gene>
<evidence type="ECO:0000313" key="3">
    <source>
        <dbReference type="Proteomes" id="UP001163046"/>
    </source>
</evidence>
<dbReference type="Proteomes" id="UP001163046">
    <property type="component" value="Unassembled WGS sequence"/>
</dbReference>
<feature type="region of interest" description="Disordered" evidence="1">
    <location>
        <begin position="70"/>
        <end position="99"/>
    </location>
</feature>
<keyword evidence="3" id="KW-1185">Reference proteome</keyword>
<evidence type="ECO:0000256" key="1">
    <source>
        <dbReference type="SAM" id="MobiDB-lite"/>
    </source>
</evidence>
<reference evidence="2" key="1">
    <citation type="submission" date="2023-01" db="EMBL/GenBank/DDBJ databases">
        <title>Genome assembly of the deep-sea coral Lophelia pertusa.</title>
        <authorList>
            <person name="Herrera S."/>
            <person name="Cordes E."/>
        </authorList>
    </citation>
    <scope>NUCLEOTIDE SEQUENCE</scope>
    <source>
        <strain evidence="2">USNM1676648</strain>
        <tissue evidence="2">Polyp</tissue>
    </source>
</reference>
<dbReference type="EMBL" id="MU826404">
    <property type="protein sequence ID" value="KAJ7376292.1"/>
    <property type="molecule type" value="Genomic_DNA"/>
</dbReference>
<sequence length="99" mass="11628">MRFQENSKGRIDFLHLWQRQVIGTVGVYNPDNYEEFTELTPEQDRVLRMTCSTLNERNSHYEDITEAHISLEEDNDSDDGEIDDPQADPDYQDESWATT</sequence>
<protein>
    <submittedName>
        <fullName evidence="2">Uncharacterized protein</fullName>
    </submittedName>
</protein>